<name>A0A562T5N7_CHIJA</name>
<feature type="signal peptide" evidence="1">
    <location>
        <begin position="1"/>
        <end position="18"/>
    </location>
</feature>
<dbReference type="RefSeq" id="WP_158642640.1">
    <property type="nucleotide sequence ID" value="NZ_BAAAFY010000001.1"/>
</dbReference>
<dbReference type="CDD" id="cd14789">
    <property type="entry name" value="Tiki"/>
    <property type="match status" value="1"/>
</dbReference>
<dbReference type="PANTHER" id="PTHR40590:SF1">
    <property type="entry name" value="CYTOPLASMIC PROTEIN"/>
    <property type="match status" value="1"/>
</dbReference>
<accession>A0A562T5N7</accession>
<reference evidence="2 3" key="1">
    <citation type="journal article" date="2013" name="Stand. Genomic Sci.">
        <title>Genomic Encyclopedia of Type Strains, Phase I: The one thousand microbial genomes (KMG-I) project.</title>
        <authorList>
            <person name="Kyrpides N.C."/>
            <person name="Woyke T."/>
            <person name="Eisen J.A."/>
            <person name="Garrity G."/>
            <person name="Lilburn T.G."/>
            <person name="Beck B.J."/>
            <person name="Whitman W.B."/>
            <person name="Hugenholtz P."/>
            <person name="Klenk H.P."/>
        </authorList>
    </citation>
    <scope>NUCLEOTIDE SEQUENCE [LARGE SCALE GENOMIC DNA]</scope>
    <source>
        <strain evidence="2 3">DSM 13484</strain>
    </source>
</reference>
<dbReference type="InterPro" id="IPR047111">
    <property type="entry name" value="YbaP-like"/>
</dbReference>
<evidence type="ECO:0000256" key="1">
    <source>
        <dbReference type="SAM" id="SignalP"/>
    </source>
</evidence>
<evidence type="ECO:0000313" key="2">
    <source>
        <dbReference type="EMBL" id="TWI88857.1"/>
    </source>
</evidence>
<protein>
    <recommendedName>
        <fullName evidence="4">TraB family protein</fullName>
    </recommendedName>
</protein>
<organism evidence="2 3">
    <name type="scientific">Chitinophaga japonensis</name>
    <name type="common">Flexibacter japonensis</name>
    <dbReference type="NCBI Taxonomy" id="104662"/>
    <lineage>
        <taxon>Bacteria</taxon>
        <taxon>Pseudomonadati</taxon>
        <taxon>Bacteroidota</taxon>
        <taxon>Chitinophagia</taxon>
        <taxon>Chitinophagales</taxon>
        <taxon>Chitinophagaceae</taxon>
        <taxon>Chitinophaga</taxon>
    </lineage>
</organism>
<comment type="caution">
    <text evidence="2">The sequence shown here is derived from an EMBL/GenBank/DDBJ whole genome shotgun (WGS) entry which is preliminary data.</text>
</comment>
<dbReference type="OrthoDB" id="9798714at2"/>
<proteinExistence type="predicted"/>
<gene>
    <name evidence="2" type="ORF">LX66_2944</name>
</gene>
<dbReference type="Pfam" id="PF01963">
    <property type="entry name" value="TraB_PrgY_gumN"/>
    <property type="match status" value="1"/>
</dbReference>
<dbReference type="EMBL" id="VLLG01000003">
    <property type="protein sequence ID" value="TWI88857.1"/>
    <property type="molecule type" value="Genomic_DNA"/>
</dbReference>
<dbReference type="PANTHER" id="PTHR40590">
    <property type="entry name" value="CYTOPLASMIC PROTEIN-RELATED"/>
    <property type="match status" value="1"/>
</dbReference>
<dbReference type="AlphaFoldDB" id="A0A562T5N7"/>
<dbReference type="Proteomes" id="UP000316778">
    <property type="component" value="Unassembled WGS sequence"/>
</dbReference>
<feature type="chain" id="PRO_5021852202" description="TraB family protein" evidence="1">
    <location>
        <begin position="19"/>
        <end position="291"/>
    </location>
</feature>
<evidence type="ECO:0008006" key="4">
    <source>
        <dbReference type="Google" id="ProtNLM"/>
    </source>
</evidence>
<keyword evidence="1" id="KW-0732">Signal</keyword>
<evidence type="ECO:0000313" key="3">
    <source>
        <dbReference type="Proteomes" id="UP000316778"/>
    </source>
</evidence>
<keyword evidence="3" id="KW-1185">Reference proteome</keyword>
<sequence>MRILVFLLLGTGILQAQAQSSAGNGERSSLLWKVSGKGLQQPSYLYGTMHLLCEDDFGFPATVTSALKGSRQLFLEINMDDSLIIGKMQELMLMPEGYSFKQLFTPGDYEQLHRFCQTTAGIDISMLDRLKPMAITSVLTLKLFLLCQAPVSAEDELMKLAKAEHKPIRGLERLEDQVAIFDSIPDKEEAAMLMDMLQHVEEDRAKFRDMLAAFRQQDIGKLYTLTLSATDIAPFRDIIVDRRNAEWIPIIAQEMQVAPTFFAFGAGHLGGPKGVIALLREKGYSVEAVSN</sequence>
<dbReference type="InterPro" id="IPR002816">
    <property type="entry name" value="TraB/PrgY/GumN_fam"/>
</dbReference>